<dbReference type="InterPro" id="IPR036955">
    <property type="entry name" value="AP2/ERF_dom_sf"/>
</dbReference>
<evidence type="ECO:0000256" key="6">
    <source>
        <dbReference type="ARBA" id="ARBA00024343"/>
    </source>
</evidence>
<dbReference type="PANTHER" id="PTHR31194:SF1">
    <property type="entry name" value="ETHYLENE-RESPONSIVE TRANSCRIPTION FACTOR ERN2"/>
    <property type="match status" value="1"/>
</dbReference>
<dbReference type="AlphaFoldDB" id="A0A0D9WWP3"/>
<evidence type="ECO:0000256" key="7">
    <source>
        <dbReference type="SAM" id="MobiDB-lite"/>
    </source>
</evidence>
<dbReference type="InterPro" id="IPR050913">
    <property type="entry name" value="AP2/ERF_ERF"/>
</dbReference>
<name>A0A0D9WWP3_9ORYZ</name>
<dbReference type="GO" id="GO:0005634">
    <property type="term" value="C:nucleus"/>
    <property type="evidence" value="ECO:0007669"/>
    <property type="project" value="UniProtKB-SubCell"/>
</dbReference>
<evidence type="ECO:0000259" key="8">
    <source>
        <dbReference type="PROSITE" id="PS51032"/>
    </source>
</evidence>
<evidence type="ECO:0000256" key="5">
    <source>
        <dbReference type="ARBA" id="ARBA00023242"/>
    </source>
</evidence>
<dbReference type="Gramene" id="LPERR07G05890.1">
    <property type="protein sequence ID" value="LPERR07G05890.1"/>
    <property type="gene ID" value="LPERR07G05890"/>
</dbReference>
<reference evidence="9 10" key="1">
    <citation type="submission" date="2012-08" db="EMBL/GenBank/DDBJ databases">
        <title>Oryza genome evolution.</title>
        <authorList>
            <person name="Wing R.A."/>
        </authorList>
    </citation>
    <scope>NUCLEOTIDE SEQUENCE</scope>
</reference>
<evidence type="ECO:0000256" key="4">
    <source>
        <dbReference type="ARBA" id="ARBA00023163"/>
    </source>
</evidence>
<dbReference type="eggNOG" id="ENOG502QSNC">
    <property type="taxonomic scope" value="Eukaryota"/>
</dbReference>
<dbReference type="PROSITE" id="PS51032">
    <property type="entry name" value="AP2_ERF"/>
    <property type="match status" value="1"/>
</dbReference>
<feature type="compositionally biased region" description="Polar residues" evidence="7">
    <location>
        <begin position="246"/>
        <end position="260"/>
    </location>
</feature>
<reference evidence="9" key="3">
    <citation type="submission" date="2015-04" db="UniProtKB">
        <authorList>
            <consortium name="EnsemblPlants"/>
        </authorList>
    </citation>
    <scope>IDENTIFICATION</scope>
</reference>
<dbReference type="GO" id="GO:0003700">
    <property type="term" value="F:DNA-binding transcription factor activity"/>
    <property type="evidence" value="ECO:0007669"/>
    <property type="project" value="InterPro"/>
</dbReference>
<keyword evidence="2" id="KW-0805">Transcription regulation</keyword>
<protein>
    <recommendedName>
        <fullName evidence="8">AP2/ERF domain-containing protein</fullName>
    </recommendedName>
</protein>
<dbReference type="Pfam" id="PF00847">
    <property type="entry name" value="AP2"/>
    <property type="match status" value="1"/>
</dbReference>
<accession>A0A0D9WWP3</accession>
<evidence type="ECO:0000256" key="3">
    <source>
        <dbReference type="ARBA" id="ARBA00023125"/>
    </source>
</evidence>
<keyword evidence="5" id="KW-0539">Nucleus</keyword>
<evidence type="ECO:0000313" key="10">
    <source>
        <dbReference type="Proteomes" id="UP000032180"/>
    </source>
</evidence>
<dbReference type="CDD" id="cd00018">
    <property type="entry name" value="AP2"/>
    <property type="match status" value="1"/>
</dbReference>
<dbReference type="Proteomes" id="UP000032180">
    <property type="component" value="Chromosome 7"/>
</dbReference>
<keyword evidence="10" id="KW-1185">Reference proteome</keyword>
<dbReference type="EnsemblPlants" id="LPERR07G05890.1">
    <property type="protein sequence ID" value="LPERR07G05890.1"/>
    <property type="gene ID" value="LPERR07G05890"/>
</dbReference>
<evidence type="ECO:0000256" key="2">
    <source>
        <dbReference type="ARBA" id="ARBA00023015"/>
    </source>
</evidence>
<comment type="similarity">
    <text evidence="6">Belongs to the AP2/ERF transcription factor family. ERF subfamily.</text>
</comment>
<dbReference type="GO" id="GO:0003677">
    <property type="term" value="F:DNA binding"/>
    <property type="evidence" value="ECO:0007669"/>
    <property type="project" value="UniProtKB-KW"/>
</dbReference>
<proteinExistence type="inferred from homology"/>
<dbReference type="FunFam" id="3.30.730.10:FF:000005">
    <property type="entry name" value="ethylene-responsive transcription factor RAP2-11"/>
    <property type="match status" value="1"/>
</dbReference>
<evidence type="ECO:0000313" key="9">
    <source>
        <dbReference type="EnsemblPlants" id="LPERR07G05890.1"/>
    </source>
</evidence>
<reference evidence="10" key="2">
    <citation type="submission" date="2013-12" db="EMBL/GenBank/DDBJ databases">
        <authorList>
            <person name="Yu Y."/>
            <person name="Lee S."/>
            <person name="de Baynast K."/>
            <person name="Wissotski M."/>
            <person name="Liu L."/>
            <person name="Talag J."/>
            <person name="Goicoechea J."/>
            <person name="Angelova A."/>
            <person name="Jetty R."/>
            <person name="Kudrna D."/>
            <person name="Golser W."/>
            <person name="Rivera L."/>
            <person name="Zhang J."/>
            <person name="Wing R."/>
        </authorList>
    </citation>
    <scope>NUCLEOTIDE SEQUENCE</scope>
</reference>
<dbReference type="HOGENOM" id="CLU_056266_0_0_1"/>
<dbReference type="SUPFAM" id="SSF54171">
    <property type="entry name" value="DNA-binding domain"/>
    <property type="match status" value="1"/>
</dbReference>
<feature type="domain" description="AP2/ERF" evidence="8">
    <location>
        <begin position="37"/>
        <end position="94"/>
    </location>
</feature>
<dbReference type="PANTHER" id="PTHR31194">
    <property type="entry name" value="SHN SHINE , DNA BINDING / TRANSCRIPTION FACTOR"/>
    <property type="match status" value="1"/>
</dbReference>
<feature type="region of interest" description="Disordered" evidence="7">
    <location>
        <begin position="236"/>
        <end position="268"/>
    </location>
</feature>
<sequence>MELQFQKPQGHAQQQCHYKVPTTAAAKNKGRSKCSSKFVGVRQRPSGRWVAEIKDTTQKIRMWLGTFETAEEAARAYDEAACLLRGSNTRTNFATHAAPDSPLASRIRTLLTHKKLKKSTPQPTITFSTAVYHHTSTIPTTAVTSTSTVTTTTSGVSPSRSNSPSINFAMSSSVLHSTNLSSQHMRDEVHKGYLNGGSEELQLASQHYDQSWALNTSLLLGDGCDMTGSNACSMVSDQDKMKTEKQGSPSSHGMNGAQEQESFDMGNDPCDSLWDLPPICQLSCKSLMY</sequence>
<keyword evidence="3" id="KW-0238">DNA-binding</keyword>
<dbReference type="InterPro" id="IPR016177">
    <property type="entry name" value="DNA-bd_dom_sf"/>
</dbReference>
<organism evidence="9 10">
    <name type="scientific">Leersia perrieri</name>
    <dbReference type="NCBI Taxonomy" id="77586"/>
    <lineage>
        <taxon>Eukaryota</taxon>
        <taxon>Viridiplantae</taxon>
        <taxon>Streptophyta</taxon>
        <taxon>Embryophyta</taxon>
        <taxon>Tracheophyta</taxon>
        <taxon>Spermatophyta</taxon>
        <taxon>Magnoliopsida</taxon>
        <taxon>Liliopsida</taxon>
        <taxon>Poales</taxon>
        <taxon>Poaceae</taxon>
        <taxon>BOP clade</taxon>
        <taxon>Oryzoideae</taxon>
        <taxon>Oryzeae</taxon>
        <taxon>Oryzinae</taxon>
        <taxon>Leersia</taxon>
    </lineage>
</organism>
<dbReference type="Gene3D" id="3.30.730.10">
    <property type="entry name" value="AP2/ERF domain"/>
    <property type="match status" value="1"/>
</dbReference>
<dbReference type="PRINTS" id="PR00367">
    <property type="entry name" value="ETHRSPELEMNT"/>
</dbReference>
<dbReference type="SMART" id="SM00380">
    <property type="entry name" value="AP2"/>
    <property type="match status" value="1"/>
</dbReference>
<comment type="subcellular location">
    <subcellularLocation>
        <location evidence="1">Nucleus</location>
    </subcellularLocation>
</comment>
<evidence type="ECO:0000256" key="1">
    <source>
        <dbReference type="ARBA" id="ARBA00004123"/>
    </source>
</evidence>
<dbReference type="InterPro" id="IPR001471">
    <property type="entry name" value="AP2/ERF_dom"/>
</dbReference>
<keyword evidence="4" id="KW-0804">Transcription</keyword>